<dbReference type="InterPro" id="IPR036508">
    <property type="entry name" value="Chitin-bd_dom_sf"/>
</dbReference>
<evidence type="ECO:0000256" key="4">
    <source>
        <dbReference type="ARBA" id="ARBA00022729"/>
    </source>
</evidence>
<dbReference type="PROSITE" id="PS01185">
    <property type="entry name" value="CTCK_1"/>
    <property type="match status" value="1"/>
</dbReference>
<evidence type="ECO:0000256" key="7">
    <source>
        <dbReference type="ARBA" id="ARBA00023157"/>
    </source>
</evidence>
<evidence type="ECO:0000259" key="15">
    <source>
        <dbReference type="PROSITE" id="PS51233"/>
    </source>
</evidence>
<dbReference type="PROSITE" id="PS01208">
    <property type="entry name" value="VWFC_1"/>
    <property type="match status" value="1"/>
</dbReference>
<comment type="caution">
    <text evidence="16">The sequence shown here is derived from an EMBL/GenBank/DDBJ whole genome shotgun (WGS) entry which is preliminary data.</text>
</comment>
<dbReference type="Proteomes" id="UP001321473">
    <property type="component" value="Unassembled WGS sequence"/>
</dbReference>
<dbReference type="SMART" id="SM00214">
    <property type="entry name" value="VWC"/>
    <property type="match status" value="4"/>
</dbReference>
<dbReference type="Gene3D" id="2.60.120.260">
    <property type="entry name" value="Galactose-binding domain-like"/>
    <property type="match status" value="1"/>
</dbReference>
<dbReference type="InterPro" id="IPR001846">
    <property type="entry name" value="VWF_type-D"/>
</dbReference>
<keyword evidence="4" id="KW-0732">Signal</keyword>
<dbReference type="InterPro" id="IPR014853">
    <property type="entry name" value="VWF/SSPO/ZAN-like_Cys-rich_dom"/>
</dbReference>
<dbReference type="SMART" id="SM00494">
    <property type="entry name" value="ChtBD2"/>
    <property type="match status" value="1"/>
</dbReference>
<dbReference type="SUPFAM" id="SSF57625">
    <property type="entry name" value="Invertebrate chitin-binding proteins"/>
    <property type="match status" value="1"/>
</dbReference>
<evidence type="ECO:0000259" key="11">
    <source>
        <dbReference type="PROSITE" id="PS01225"/>
    </source>
</evidence>
<dbReference type="EMBL" id="JARKHS020005279">
    <property type="protein sequence ID" value="KAK8783705.1"/>
    <property type="molecule type" value="Genomic_DNA"/>
</dbReference>
<comment type="subcellular location">
    <subcellularLocation>
        <location evidence="1">Secreted</location>
        <location evidence="1">Extracellular space</location>
    </subcellularLocation>
</comment>
<feature type="domain" description="CTCK" evidence="11">
    <location>
        <begin position="1633"/>
        <end position="1730"/>
    </location>
</feature>
<evidence type="ECO:0000256" key="10">
    <source>
        <dbReference type="SAM" id="MobiDB-lite"/>
    </source>
</evidence>
<feature type="compositionally biased region" description="Basic and acidic residues" evidence="10">
    <location>
        <begin position="1771"/>
        <end position="1784"/>
    </location>
</feature>
<keyword evidence="3" id="KW-0964">Secreted</keyword>
<feature type="domain" description="Chitin-binding type-2" evidence="14">
    <location>
        <begin position="169"/>
        <end position="224"/>
    </location>
</feature>
<keyword evidence="5" id="KW-0677">Repeat</keyword>
<feature type="domain" description="VWFD" evidence="15">
    <location>
        <begin position="892"/>
        <end position="1070"/>
    </location>
</feature>
<dbReference type="PROSITE" id="PS51233">
    <property type="entry name" value="VWFD"/>
    <property type="match status" value="2"/>
</dbReference>
<feature type="compositionally biased region" description="Basic and acidic residues" evidence="10">
    <location>
        <begin position="2586"/>
        <end position="2598"/>
    </location>
</feature>
<keyword evidence="8" id="KW-0325">Glycoprotein</keyword>
<keyword evidence="6" id="KW-0186">Copper</keyword>
<dbReference type="Pfam" id="PF00754">
    <property type="entry name" value="F5_F8_type_C"/>
    <property type="match status" value="1"/>
</dbReference>
<dbReference type="Pfam" id="PF13330">
    <property type="entry name" value="Mucin2_WxxW"/>
    <property type="match status" value="1"/>
</dbReference>
<dbReference type="InterPro" id="IPR002919">
    <property type="entry name" value="TIL_dom"/>
</dbReference>
<dbReference type="CDD" id="cd00112">
    <property type="entry name" value="LDLa"/>
    <property type="match status" value="1"/>
</dbReference>
<dbReference type="GO" id="GO:0008061">
    <property type="term" value="F:chitin binding"/>
    <property type="evidence" value="ECO:0007669"/>
    <property type="project" value="InterPro"/>
</dbReference>
<dbReference type="InterPro" id="IPR025155">
    <property type="entry name" value="WxxW_domain"/>
</dbReference>
<dbReference type="InterPro" id="IPR001007">
    <property type="entry name" value="VWF_dom"/>
</dbReference>
<feature type="compositionally biased region" description="Basic and acidic residues" evidence="10">
    <location>
        <begin position="2698"/>
        <end position="2709"/>
    </location>
</feature>
<gene>
    <name evidence="16" type="ORF">V5799_009930</name>
</gene>
<feature type="compositionally biased region" description="Low complexity" evidence="10">
    <location>
        <begin position="2821"/>
        <end position="2834"/>
    </location>
</feature>
<comment type="similarity">
    <text evidence="2">Belongs to the thrombospondin family.</text>
</comment>
<dbReference type="PROSITE" id="PS50184">
    <property type="entry name" value="VWFC_2"/>
    <property type="match status" value="2"/>
</dbReference>
<evidence type="ECO:0000256" key="5">
    <source>
        <dbReference type="ARBA" id="ARBA00022737"/>
    </source>
</evidence>
<feature type="region of interest" description="Disordered" evidence="10">
    <location>
        <begin position="2789"/>
        <end position="2838"/>
    </location>
</feature>
<protein>
    <recommendedName>
        <fullName evidence="18">Hemolectin</fullName>
    </recommendedName>
</protein>
<dbReference type="InterPro" id="IPR002172">
    <property type="entry name" value="LDrepeatLR_classA_rpt"/>
</dbReference>
<dbReference type="Pfam" id="PF08742">
    <property type="entry name" value="C8"/>
    <property type="match status" value="1"/>
</dbReference>
<dbReference type="SMART" id="SM00216">
    <property type="entry name" value="VWD"/>
    <property type="match status" value="2"/>
</dbReference>
<accession>A0AAQ4FAK9</accession>
<dbReference type="SMART" id="SM00231">
    <property type="entry name" value="FA58C"/>
    <property type="match status" value="1"/>
</dbReference>
<dbReference type="GO" id="GO:0005576">
    <property type="term" value="C:extracellular region"/>
    <property type="evidence" value="ECO:0007669"/>
    <property type="project" value="UniProtKB-SubCell"/>
</dbReference>
<dbReference type="SUPFAM" id="SSF57567">
    <property type="entry name" value="Serine protease inhibitors"/>
    <property type="match status" value="2"/>
</dbReference>
<feature type="compositionally biased region" description="Basic and acidic residues" evidence="10">
    <location>
        <begin position="2451"/>
        <end position="2463"/>
    </location>
</feature>
<dbReference type="PROSITE" id="PS50940">
    <property type="entry name" value="CHIT_BIND_II"/>
    <property type="match status" value="1"/>
</dbReference>
<sequence length="3125" mass="339234">MGLESGLLDDQALHASSERDEQHEANEGRLGARGWVAGVADKHQYLQVDFGEPRELTAVVTRGRQEAAQWVTSYLVQHSNNAHRWSTIKDADGADLVFTGNFDASTPVTRVFPRAVSARYLRVVPVTWKNWIALQLEILGCEPAPRPPPTTPTPTTKVTETPYVVSVVEFRCPEPNGLFPDADDCRRFYHCSNDQPHHKWCPGDLHFNPRLLVCDWPYAAGCANDRNKCSSKSVLTLAVMSFVREHDEKRLSSTRISSESASSPVSELSLSPAAVAATEEPCVAFGPWVSTSEPTPESGGDVEDVARVVAESGLCLYPLAIECREYATDADYRSTGQAVTCDLERGLRCVDSDQPDGRPCLNYRVRVKCWTCPPPTTTELTTVPPSVPCPEVEVTDNATFCPQGCAQGFACDGEQCVHVADCPCIRDGKRFPVGGILETRTCHECQCQLGGRSSCLPKTCPPCPKGRPQTLSPDCTCGCGSCPDGHRLCPTSGECIDEELWCNGIVNCPDDETECEVTVAPCPPLVKKFCAKGDTLVLLKDELGCEQYACESGVPPPAIAPPPITESECELVGHHFKTFDGREFDYSYCDHVLVSDAATGNVTISVHRSCELEDEQACPKRVTIEQLRHRIVLGTDLSVRVDDYEYSAKQLQLLAERLPEFVIEMVGEQLYFRSRLFKLELRLDVRGRVGVKVDSSLNGTLAGLCGFFNGEPTDDFVTPSGVHVITASEFGDSWPTPGAQQQCRPLECPKETLIAAAAICNKLREEPLSVCPGLDTQLSNCLSATCECLQRNGSSESECACQAYLDAVTQCDIEDRDQQLQGWRLRYGCVPDCPPEMHWLDCGPDCQLTCQNFLNGEVGCATKKACNPGCFCPPGTVLDGDVCKNPDECADKVCTGYGDPTIETFDGWKFQLQSSGHFELVSDSEGRFTVDGVTGKCEDRLTCILGLNVEHNEHVAHIRRHKPAVIDGKQYEASDLPWKGDGLTVFAMPGQQVTVVLFRELGVQVRYNEISAAFSIHVPSKSFFNRTEGLCGNCNGQPDDDLKKKDGTITDDMIDFLCSWETQLSSDECVMNFTGIEPPVEPPAPGACSEMLDRSVFGECPNLVDVSKYLDQCRHDTSLSVSENSATCASLVEYAHACCRAGVHVDDGYIQRYCNITCPGDTTYTSCHDGCPQTCDAEYRPDQVAKGGGVKAHYHKADCKNLLVEGCFCPEGSVFIDGLCRPREVCDLCDDEGHKVGDEWQKDRCTRCTCKKGGRADCQREVCPPDPVCHENQKLVRLADADRCCDDKYCQDVVEQCPELSLPKCKKGDVAKTRTDENGCPVYFCECDPALCPPVVWPTDLEIGQEVVMTPVGCCATLEAVCHPEKCPPEPPCPPGTQLVATPGACCDSYKCKAPEGVCLYTHQYEVSEEGREVAVAVDRQNVSFYQADSVWRDGLCRNCSCDGSGSQFMARCTHETCYETAELPDDKDYYLTMVDVPFRCCPSMVRLFCKDEYGNIREPGDEWQSRENPCQSHVCERTSVGEVHKVLRSIICPQCPENSQALPPAPGECCSRCQVVACDEAGVLHPVGSRWNSTSHPCYVASCEQHDDSVRTVYNSPSCPPVPKRCPKDHVVWDEGHCCQKCNITTVSEEVCSPAPLEPQDTLRLFSYRHPKWGLCVNTEPVQGAMECAGNCESHAYFATGESEALRSNCKCCTPANWSNVRIQLRCQNGRTIVKTFKQPKACSCTPCVPHEREREDILPGNKGHIGVKVPFSSGTVYKTMQGDQPFTEDQDKKPNLETETKPRTPATEIPIAQEPFRPEDESHEPPPFEPLSQVAQKPYRPEDELEQTPPRPAKPIAQEPFHPDDVKEHKPWLEPISQVVQEPYIPEDVSETNPLKHPGQIAQEPLRPEDATEPPKQPEPISKVVQEPYRPDDVPEPNPLKPGGPFAQEPFRPEDVTEPPKQSEPISQIVQEPYTPDDVPEPYPPKPGGPIAQEPFRPEDVTEPPKQPESISQIVQEPYTPDDVPEPNPPKPGGPIAQEPFRPEDVMEPPKQPEPISQIMQEPYTPDDVPEPNPPKPGGPIAQEPFRPEDVTEPPKHPEPISQIVQEPYKPDDVPEPNPLKPGGPIAQEPFRPEDVTEPPKQSEPISQIVQEPYTPDDVPEPNPPKPGGPIAQEPFRPEDVTEPPKQSEPISQIVQEPYTPDDVPEPNPPKPGGPIAQEPFRPEDVTEPPKQPESISQIVQEPYTPDDVPEPNPPKPGGPIAQEPFRPEDVTEPPKQSEPISQIVQEPYRPDDVPEPNPPKPGGPIAQKPFRPEDVTEPPKQPEPISQIVQEPYTPDHVPEPNPPKPGGPIAQEPFRPEDVTEPPKQPESISQIVQELYTPDDVPEPNPARPGGPIAQEPFRTEDVTEPPKQSEPISQIVQEPYRPDDVPEPNPPKPGGPIAQEPFKPEDVTEPPRQPESMSQIAQEPYRPDDVPEPKPPKPEGPIAQEPFRPEDVTEPPKQPQPISQIVQEPYRPDDVPEPNRLNPGGPIAQEPFRPEDVTEPPKQSEPISQIVQEPYRPDDVPEPNPPKPGGPIAQEPFKPEDVTEPPRQPESMSQIAQEPYRPDDVTEPKPPKPEGPIAQEPFRPEDVTEPPKQPESISQIVQEPYRPDDVPEPNRPNPGGPIAQEPFRPEDVTEAPKQPEPLSQIMQEPYRPEDVPEPHPPNPAGPIAQKPFRPEDFAEHPPRPDATTQVVQEPYKPTNASNINLSKPVGLISQETYRPEDATEHTSKPEPISQIAQEPYTPEDAVEPEGVIPFGPIAQQPYRQEDASETSPGSHGPIAQGPYRSDTEHSGVQGGDVSLGHSSSGVHGNADIGIHGGLRSSGGHEIGLGAGIQDGFGLGGGHGVGLGVGGGHDIATGAGLHAGFGFGGGHGVGLGAGLNGGLGVGGGHDVGTGAGLHAGFGVGGGHGVGLGAGLHGGLGVGGGHDGGTGAGLHAGFGVGGGHDVGLGAGLHGGLGIGGGHDVGTGASLHAGFGAGLHGGFGVSGEHDVGFGSGLQGDFRGVGGHAVGVGAGLQGGVNGGHGGGLHGGFSGGVIPEIARGVIEHAQQVVNHGVNAAMGHYHQAPEHGALSGHPHQGQQPYRPEDVEEPRGFGFDIFGHHA</sequence>
<dbReference type="CDD" id="cd00057">
    <property type="entry name" value="FA58C"/>
    <property type="match status" value="1"/>
</dbReference>
<feature type="compositionally biased region" description="Basic and acidic residues" evidence="10">
    <location>
        <begin position="1798"/>
        <end position="1808"/>
    </location>
</feature>
<feature type="domain" description="F5/8 type C" evidence="12">
    <location>
        <begin position="1"/>
        <end position="141"/>
    </location>
</feature>
<dbReference type="PROSITE" id="PS50022">
    <property type="entry name" value="FA58C_3"/>
    <property type="match status" value="1"/>
</dbReference>
<dbReference type="PANTHER" id="PTHR11339:SF402">
    <property type="entry name" value="VWFD DOMAIN-CONTAINING PROTEIN"/>
    <property type="match status" value="1"/>
</dbReference>
<evidence type="ECO:0000256" key="8">
    <source>
        <dbReference type="ARBA" id="ARBA00023180"/>
    </source>
</evidence>
<feature type="domain" description="VWFC" evidence="13">
    <location>
        <begin position="1490"/>
        <end position="1555"/>
    </location>
</feature>
<dbReference type="InterPro" id="IPR050780">
    <property type="entry name" value="Mucin_vWF_Thrombospondin_sf"/>
</dbReference>
<dbReference type="InterPro" id="IPR036084">
    <property type="entry name" value="Ser_inhib-like_sf"/>
</dbReference>
<dbReference type="Gene3D" id="2.10.25.10">
    <property type="entry name" value="Laminin"/>
    <property type="match status" value="2"/>
</dbReference>
<evidence type="ECO:0000259" key="13">
    <source>
        <dbReference type="PROSITE" id="PS50184"/>
    </source>
</evidence>
<evidence type="ECO:0000313" key="17">
    <source>
        <dbReference type="Proteomes" id="UP001321473"/>
    </source>
</evidence>
<dbReference type="Pfam" id="PF00094">
    <property type="entry name" value="VWD"/>
    <property type="match status" value="2"/>
</dbReference>
<evidence type="ECO:0000259" key="14">
    <source>
        <dbReference type="PROSITE" id="PS50940"/>
    </source>
</evidence>
<dbReference type="SMART" id="SM00041">
    <property type="entry name" value="CT"/>
    <property type="match status" value="1"/>
</dbReference>
<feature type="domain" description="VWFC" evidence="13">
    <location>
        <begin position="1224"/>
        <end position="1291"/>
    </location>
</feature>
<comment type="caution">
    <text evidence="9">Lacks conserved residue(s) required for the propagation of feature annotation.</text>
</comment>
<feature type="compositionally biased region" description="Basic and acidic residues" evidence="10">
    <location>
        <begin position="2743"/>
        <end position="2754"/>
    </location>
</feature>
<evidence type="ECO:0000259" key="12">
    <source>
        <dbReference type="PROSITE" id="PS50022"/>
    </source>
</evidence>
<dbReference type="InterPro" id="IPR002557">
    <property type="entry name" value="Chitin-bd_dom"/>
</dbReference>
<dbReference type="PROSITE" id="PS50068">
    <property type="entry name" value="LDLRA_2"/>
    <property type="match status" value="1"/>
</dbReference>
<dbReference type="PROSITE" id="PS01225">
    <property type="entry name" value="CTCK_2"/>
    <property type="match status" value="1"/>
</dbReference>
<organism evidence="16 17">
    <name type="scientific">Amblyomma americanum</name>
    <name type="common">Lone star tick</name>
    <dbReference type="NCBI Taxonomy" id="6943"/>
    <lineage>
        <taxon>Eukaryota</taxon>
        <taxon>Metazoa</taxon>
        <taxon>Ecdysozoa</taxon>
        <taxon>Arthropoda</taxon>
        <taxon>Chelicerata</taxon>
        <taxon>Arachnida</taxon>
        <taxon>Acari</taxon>
        <taxon>Parasitiformes</taxon>
        <taxon>Ixodida</taxon>
        <taxon>Ixodoidea</taxon>
        <taxon>Ixodidae</taxon>
        <taxon>Amblyomminae</taxon>
        <taxon>Amblyomma</taxon>
    </lineage>
</organism>
<feature type="region of interest" description="Disordered" evidence="10">
    <location>
        <begin position="1758"/>
        <end position="2761"/>
    </location>
</feature>
<dbReference type="FunFam" id="2.60.120.260:FF:000016">
    <property type="entry name" value="Contactin-associated protein-like 4 isoform 1"/>
    <property type="match status" value="1"/>
</dbReference>
<evidence type="ECO:0008006" key="18">
    <source>
        <dbReference type="Google" id="ProtNLM"/>
    </source>
</evidence>
<dbReference type="PANTHER" id="PTHR11339">
    <property type="entry name" value="EXTRACELLULAR MATRIX GLYCOPROTEIN RELATED"/>
    <property type="match status" value="1"/>
</dbReference>
<feature type="compositionally biased region" description="Basic and acidic residues" evidence="10">
    <location>
        <begin position="2068"/>
        <end position="2081"/>
    </location>
</feature>
<dbReference type="CDD" id="cd19941">
    <property type="entry name" value="TIL"/>
    <property type="match status" value="2"/>
</dbReference>
<dbReference type="SMART" id="SM00832">
    <property type="entry name" value="C8"/>
    <property type="match status" value="1"/>
</dbReference>
<reference evidence="16 17" key="1">
    <citation type="journal article" date="2023" name="Arcadia Sci">
        <title>De novo assembly of a long-read Amblyomma americanum tick genome.</title>
        <authorList>
            <person name="Chou S."/>
            <person name="Poskanzer K.E."/>
            <person name="Rollins M."/>
            <person name="Thuy-Boun P.S."/>
        </authorList>
    </citation>
    <scope>NUCLEOTIDE SEQUENCE [LARGE SCALE GENOMIC DNA]</scope>
    <source>
        <strain evidence="16">F_SG_1</strain>
        <tissue evidence="16">Salivary glands</tissue>
    </source>
</reference>
<dbReference type="InterPro" id="IPR008979">
    <property type="entry name" value="Galactose-bd-like_sf"/>
</dbReference>
<evidence type="ECO:0000256" key="6">
    <source>
        <dbReference type="ARBA" id="ARBA00023008"/>
    </source>
</evidence>
<dbReference type="SUPFAM" id="SSF49785">
    <property type="entry name" value="Galactose-binding domain-like"/>
    <property type="match status" value="1"/>
</dbReference>
<keyword evidence="17" id="KW-1185">Reference proteome</keyword>
<dbReference type="InterPro" id="IPR000421">
    <property type="entry name" value="FA58C"/>
</dbReference>
<evidence type="ECO:0000256" key="1">
    <source>
        <dbReference type="ARBA" id="ARBA00004239"/>
    </source>
</evidence>
<feature type="region of interest" description="Disordered" evidence="10">
    <location>
        <begin position="3088"/>
        <end position="3118"/>
    </location>
</feature>
<evidence type="ECO:0000256" key="9">
    <source>
        <dbReference type="PROSITE-ProRule" id="PRU00039"/>
    </source>
</evidence>
<keyword evidence="7" id="KW-1015">Disulfide bond</keyword>
<evidence type="ECO:0000256" key="2">
    <source>
        <dbReference type="ARBA" id="ARBA00009456"/>
    </source>
</evidence>
<proteinExistence type="inferred from homology"/>
<evidence type="ECO:0000256" key="3">
    <source>
        <dbReference type="ARBA" id="ARBA00022525"/>
    </source>
</evidence>
<name>A0AAQ4FAK9_AMBAM</name>
<dbReference type="InterPro" id="IPR006207">
    <property type="entry name" value="Cys_knot_C"/>
</dbReference>
<feature type="compositionally biased region" description="Basic and acidic residues" evidence="10">
    <location>
        <begin position="1843"/>
        <end position="1854"/>
    </location>
</feature>
<dbReference type="Pfam" id="PF01826">
    <property type="entry name" value="TIL"/>
    <property type="match status" value="1"/>
</dbReference>
<feature type="domain" description="VWFD" evidence="15">
    <location>
        <begin position="567"/>
        <end position="744"/>
    </location>
</feature>
<evidence type="ECO:0000313" key="16">
    <source>
        <dbReference type="EMBL" id="KAK8783705.1"/>
    </source>
</evidence>